<evidence type="ECO:0000313" key="1">
    <source>
        <dbReference type="EMBL" id="SOD17707.1"/>
    </source>
</evidence>
<keyword evidence="2" id="KW-1185">Reference proteome</keyword>
<name>A0A286A746_9SPHI</name>
<organism evidence="1 2">
    <name type="scientific">Pedobacter xixiisoli</name>
    <dbReference type="NCBI Taxonomy" id="1476464"/>
    <lineage>
        <taxon>Bacteria</taxon>
        <taxon>Pseudomonadati</taxon>
        <taxon>Bacteroidota</taxon>
        <taxon>Sphingobacteriia</taxon>
        <taxon>Sphingobacteriales</taxon>
        <taxon>Sphingobacteriaceae</taxon>
        <taxon>Pedobacter</taxon>
    </lineage>
</organism>
<gene>
    <name evidence="1" type="ORF">SAMN06297358_2647</name>
</gene>
<proteinExistence type="predicted"/>
<dbReference type="AlphaFoldDB" id="A0A286A746"/>
<evidence type="ECO:0000313" key="2">
    <source>
        <dbReference type="Proteomes" id="UP000219281"/>
    </source>
</evidence>
<dbReference type="EMBL" id="OCMT01000003">
    <property type="protein sequence ID" value="SOD17707.1"/>
    <property type="molecule type" value="Genomic_DNA"/>
</dbReference>
<sequence length="126" mass="14227">MYNEQFELTLKGGVYAGSAEYADLRIIFQEILQAIKQVSVLINRAEVPVLLSEVDARFVLDRANLVMDRKAETLGIYAPTDILETLSQHIARINTLLKDELKALQGKNSVMPMFSVFELREKGLVQ</sequence>
<protein>
    <submittedName>
        <fullName evidence="1">Uncharacterized protein</fullName>
    </submittedName>
</protein>
<accession>A0A286A746</accession>
<reference evidence="2" key="1">
    <citation type="submission" date="2017-09" db="EMBL/GenBank/DDBJ databases">
        <authorList>
            <person name="Varghese N."/>
            <person name="Submissions S."/>
        </authorList>
    </citation>
    <scope>NUCLEOTIDE SEQUENCE [LARGE SCALE GENOMIC DNA]</scope>
    <source>
        <strain evidence="2">CGMCC 1.12803</strain>
    </source>
</reference>
<dbReference type="Proteomes" id="UP000219281">
    <property type="component" value="Unassembled WGS sequence"/>
</dbReference>